<dbReference type="Proteomes" id="UP001056429">
    <property type="component" value="Unassembled WGS sequence"/>
</dbReference>
<proteinExistence type="predicted"/>
<keyword evidence="1" id="KW-0812">Transmembrane</keyword>
<keyword evidence="1" id="KW-0472">Membrane</keyword>
<organism evidence="2 3">
    <name type="scientific">Oceanirhabdus seepicola</name>
    <dbReference type="NCBI Taxonomy" id="2828781"/>
    <lineage>
        <taxon>Bacteria</taxon>
        <taxon>Bacillati</taxon>
        <taxon>Bacillota</taxon>
        <taxon>Clostridia</taxon>
        <taxon>Eubacteriales</taxon>
        <taxon>Clostridiaceae</taxon>
        <taxon>Oceanirhabdus</taxon>
    </lineage>
</organism>
<reference evidence="2" key="1">
    <citation type="journal article" date="2021" name="mSystems">
        <title>Bacteria and Archaea Synergistically Convert Glycine Betaine to Biogenic Methane in the Formosa Cold Seep of the South China Sea.</title>
        <authorList>
            <person name="Li L."/>
            <person name="Zhang W."/>
            <person name="Zhang S."/>
            <person name="Song L."/>
            <person name="Sun Q."/>
            <person name="Zhang H."/>
            <person name="Xiang H."/>
            <person name="Dong X."/>
        </authorList>
    </citation>
    <scope>NUCLEOTIDE SEQUENCE</scope>
    <source>
        <strain evidence="2">ZWT</strain>
    </source>
</reference>
<accession>A0A9J6P8B8</accession>
<dbReference type="EMBL" id="JAGSOJ010000005">
    <property type="protein sequence ID" value="MCM1992161.1"/>
    <property type="molecule type" value="Genomic_DNA"/>
</dbReference>
<comment type="caution">
    <text evidence="2">The sequence shown here is derived from an EMBL/GenBank/DDBJ whole genome shotgun (WGS) entry which is preliminary data.</text>
</comment>
<gene>
    <name evidence="2" type="ORF">KDK92_20765</name>
</gene>
<keyword evidence="3" id="KW-1185">Reference proteome</keyword>
<protein>
    <submittedName>
        <fullName evidence="2">Uncharacterized protein</fullName>
    </submittedName>
</protein>
<reference evidence="2" key="2">
    <citation type="submission" date="2021-04" db="EMBL/GenBank/DDBJ databases">
        <authorList>
            <person name="Dong X."/>
        </authorList>
    </citation>
    <scope>NUCLEOTIDE SEQUENCE</scope>
    <source>
        <strain evidence="2">ZWT</strain>
    </source>
</reference>
<dbReference type="RefSeq" id="WP_250861327.1">
    <property type="nucleotide sequence ID" value="NZ_JAGSOJ010000005.1"/>
</dbReference>
<name>A0A9J6P8B8_9CLOT</name>
<evidence type="ECO:0000313" key="2">
    <source>
        <dbReference type="EMBL" id="MCM1992161.1"/>
    </source>
</evidence>
<dbReference type="AlphaFoldDB" id="A0A9J6P8B8"/>
<evidence type="ECO:0000313" key="3">
    <source>
        <dbReference type="Proteomes" id="UP001056429"/>
    </source>
</evidence>
<sequence length="152" mass="17837">MKKKIIIISIVVVSILCIINFFYPRNLGNLIDKNELIINVQSIEIRKMTVSGGDKVTLITDKVKIKELIEYFSKHSVRKSIPRNVYNGNEIYEIFFNGNNIENTGWIQIFGGKYITCNTYKQRVSQRRGTIPPYIFVTDFDFEYFKQAFYKN</sequence>
<keyword evidence="1" id="KW-1133">Transmembrane helix</keyword>
<evidence type="ECO:0000256" key="1">
    <source>
        <dbReference type="SAM" id="Phobius"/>
    </source>
</evidence>
<feature type="transmembrane region" description="Helical" evidence="1">
    <location>
        <begin position="5"/>
        <end position="23"/>
    </location>
</feature>